<dbReference type="AlphaFoldDB" id="A0A1Z3HPT1"/>
<keyword evidence="1" id="KW-0472">Membrane</keyword>
<feature type="transmembrane region" description="Helical" evidence="1">
    <location>
        <begin position="39"/>
        <end position="56"/>
    </location>
</feature>
<reference evidence="2 3" key="1">
    <citation type="journal article" date="2016" name="Biochim. Biophys. Acta">
        <title>Characterization of red-shifted phycobilisomes isolated from the chlorophyll f-containing cyanobacterium Halomicronema hongdechloris.</title>
        <authorList>
            <person name="Li Y."/>
            <person name="Lin Y."/>
            <person name="Garvey C.J."/>
            <person name="Birch D."/>
            <person name="Corkery R.W."/>
            <person name="Loughlin P.C."/>
            <person name="Scheer H."/>
            <person name="Willows R.D."/>
            <person name="Chen M."/>
        </authorList>
    </citation>
    <scope>NUCLEOTIDE SEQUENCE [LARGE SCALE GENOMIC DNA]</scope>
    <source>
        <strain evidence="2 3">C2206</strain>
    </source>
</reference>
<proteinExistence type="predicted"/>
<keyword evidence="1" id="KW-1133">Transmembrane helix</keyword>
<evidence type="ECO:0000313" key="2">
    <source>
        <dbReference type="EMBL" id="ASC72313.1"/>
    </source>
</evidence>
<gene>
    <name evidence="2" type="ORF">XM38_032700</name>
</gene>
<keyword evidence="3" id="KW-1185">Reference proteome</keyword>
<sequence length="57" mass="6317">MRDSSYRYPQQPQQDQVKVAVYAETLTENQVAQRRLQEMVVAAGAVALALAGLLLLN</sequence>
<dbReference type="EMBL" id="CP021983">
    <property type="protein sequence ID" value="ASC72313.1"/>
    <property type="molecule type" value="Genomic_DNA"/>
</dbReference>
<dbReference type="Proteomes" id="UP000191901">
    <property type="component" value="Chromosome"/>
</dbReference>
<accession>A0A1Z3HPT1</accession>
<organism evidence="2 3">
    <name type="scientific">Halomicronema hongdechloris C2206</name>
    <dbReference type="NCBI Taxonomy" id="1641165"/>
    <lineage>
        <taxon>Bacteria</taxon>
        <taxon>Bacillati</taxon>
        <taxon>Cyanobacteriota</taxon>
        <taxon>Cyanophyceae</taxon>
        <taxon>Nodosilineales</taxon>
        <taxon>Nodosilineaceae</taxon>
        <taxon>Halomicronema</taxon>
    </lineage>
</organism>
<dbReference type="RefSeq" id="WP_187329431.1">
    <property type="nucleotide sequence ID" value="NZ_CP021983.2"/>
</dbReference>
<name>A0A1Z3HPT1_9CYAN</name>
<keyword evidence="1" id="KW-0812">Transmembrane</keyword>
<evidence type="ECO:0000313" key="3">
    <source>
        <dbReference type="Proteomes" id="UP000191901"/>
    </source>
</evidence>
<evidence type="ECO:0000256" key="1">
    <source>
        <dbReference type="SAM" id="Phobius"/>
    </source>
</evidence>
<dbReference type="KEGG" id="hhg:XM38_032700"/>
<protein>
    <submittedName>
        <fullName evidence="2">Uncharacterized protein</fullName>
    </submittedName>
</protein>